<keyword evidence="2" id="KW-1185">Reference proteome</keyword>
<evidence type="ECO:0000313" key="2">
    <source>
        <dbReference type="Proteomes" id="UP001239111"/>
    </source>
</evidence>
<dbReference type="EMBL" id="CM056742">
    <property type="protein sequence ID" value="KAJ8675658.1"/>
    <property type="molecule type" value="Genomic_DNA"/>
</dbReference>
<evidence type="ECO:0000313" key="1">
    <source>
        <dbReference type="EMBL" id="KAJ8675658.1"/>
    </source>
</evidence>
<comment type="caution">
    <text evidence="1">The sequence shown here is derived from an EMBL/GenBank/DDBJ whole genome shotgun (WGS) entry which is preliminary data.</text>
</comment>
<protein>
    <submittedName>
        <fullName evidence="1">Uncharacterized protein</fullName>
    </submittedName>
</protein>
<accession>A0ACC2NXS2</accession>
<reference evidence="1" key="1">
    <citation type="submission" date="2023-04" db="EMBL/GenBank/DDBJ databases">
        <title>A chromosome-level genome assembly of the parasitoid wasp Eretmocerus hayati.</title>
        <authorList>
            <person name="Zhong Y."/>
            <person name="Liu S."/>
            <person name="Liu Y."/>
        </authorList>
    </citation>
    <scope>NUCLEOTIDE SEQUENCE</scope>
    <source>
        <strain evidence="1">ZJU_SS_LIU_2023</strain>
    </source>
</reference>
<proteinExistence type="predicted"/>
<name>A0ACC2NXS2_9HYME</name>
<organism evidence="1 2">
    <name type="scientific">Eretmocerus hayati</name>
    <dbReference type="NCBI Taxonomy" id="131215"/>
    <lineage>
        <taxon>Eukaryota</taxon>
        <taxon>Metazoa</taxon>
        <taxon>Ecdysozoa</taxon>
        <taxon>Arthropoda</taxon>
        <taxon>Hexapoda</taxon>
        <taxon>Insecta</taxon>
        <taxon>Pterygota</taxon>
        <taxon>Neoptera</taxon>
        <taxon>Endopterygota</taxon>
        <taxon>Hymenoptera</taxon>
        <taxon>Apocrita</taxon>
        <taxon>Proctotrupomorpha</taxon>
        <taxon>Chalcidoidea</taxon>
        <taxon>Aphelinidae</taxon>
        <taxon>Aphelininae</taxon>
        <taxon>Eretmocerus</taxon>
    </lineage>
</organism>
<dbReference type="Proteomes" id="UP001239111">
    <property type="component" value="Chromosome 2"/>
</dbReference>
<gene>
    <name evidence="1" type="ORF">QAD02_011444</name>
</gene>
<sequence length="516" mass="59541">MNESKPVNTPMVSRQLAKQTLEEIQKNRPELLEIYQPQIFFYSMQKRIKYNLMRVMRDQFDSASSLKFMQGFKWIENMGDQSHSDVKSPKLPSYNIDTFCKHNNYSKYTQLKQAVRDGKKETIELLLEEGCPVNGHPDGGDLRTPLHYSVYLGCPEIVKKLLSRKASVNAKNLNNETPLMIAAKFEKYELTDLLLTAHGLENCHNDENLSHLHIACMTNQVDVVKKLMTHKNEINEAVHKDSIFWPGYTPIHFAVKFRCLETAKFLLKVGADITIKDAQQLTPLHLADMVRNDEMIDLLLLAHTKLHSNPSNSKGLSHFHIACTRNNREVVESFMEKTTSVAPHQVRYQKSYNWRDFSPLDMAIYYECVDVVEILLMHGFGVSYDVKNAYYTDNKKLIDLLLAKNEVKRKQFNTEEMIPELHFFSSTLLHLAIENDSDEAIWFLLRKRANCEIKNANGKTALHLAFDYARKDSVDSILEHLNDKENPTDPEGISHLHIACIENKLDVVQGFFQCEF</sequence>